<comment type="subunit">
    <text evidence="5 12">Homodimer.</text>
</comment>
<evidence type="ECO:0000259" key="13">
    <source>
        <dbReference type="Pfam" id="PF00155"/>
    </source>
</evidence>
<dbReference type="HAMAP" id="MF_01023">
    <property type="entry name" value="HisC_aminotrans_2"/>
    <property type="match status" value="1"/>
</dbReference>
<dbReference type="InterPro" id="IPR005861">
    <property type="entry name" value="HisP_aminotrans"/>
</dbReference>
<feature type="modified residue" description="N6-(pyridoxal phosphate)lysine" evidence="12">
    <location>
        <position position="204"/>
    </location>
</feature>
<dbReference type="InterPro" id="IPR015424">
    <property type="entry name" value="PyrdxlP-dep_Trfase"/>
</dbReference>
<evidence type="ECO:0000313" key="15">
    <source>
        <dbReference type="Proteomes" id="UP000614216"/>
    </source>
</evidence>
<dbReference type="NCBIfam" id="TIGR01141">
    <property type="entry name" value="hisC"/>
    <property type="match status" value="1"/>
</dbReference>
<keyword evidence="7 12" id="KW-0028">Amino-acid biosynthesis</keyword>
<evidence type="ECO:0000256" key="9">
    <source>
        <dbReference type="ARBA" id="ARBA00022898"/>
    </source>
</evidence>
<comment type="pathway">
    <text evidence="2 12">Amino-acid biosynthesis; L-histidine biosynthesis; L-histidine from 5-phospho-alpha-D-ribose 1-diphosphate: step 7/9.</text>
</comment>
<comment type="caution">
    <text evidence="14">The sequence shown here is derived from an EMBL/GenBank/DDBJ whole genome shotgun (WGS) entry which is preliminary data.</text>
</comment>
<evidence type="ECO:0000256" key="11">
    <source>
        <dbReference type="ARBA" id="ARBA00047481"/>
    </source>
</evidence>
<feature type="domain" description="Aminotransferase class I/classII large" evidence="13">
    <location>
        <begin position="40"/>
        <end position="339"/>
    </location>
</feature>
<evidence type="ECO:0000256" key="7">
    <source>
        <dbReference type="ARBA" id="ARBA00022605"/>
    </source>
</evidence>
<comment type="pathway">
    <text evidence="3">Lipid metabolism.</text>
</comment>
<evidence type="ECO:0000256" key="3">
    <source>
        <dbReference type="ARBA" id="ARBA00005189"/>
    </source>
</evidence>
<dbReference type="AlphaFoldDB" id="A0A937G0A9"/>
<dbReference type="GO" id="GO:0030170">
    <property type="term" value="F:pyridoxal phosphate binding"/>
    <property type="evidence" value="ECO:0007669"/>
    <property type="project" value="InterPro"/>
</dbReference>
<evidence type="ECO:0000256" key="5">
    <source>
        <dbReference type="ARBA" id="ARBA00011738"/>
    </source>
</evidence>
<evidence type="ECO:0000313" key="14">
    <source>
        <dbReference type="EMBL" id="MBL6449454.1"/>
    </source>
</evidence>
<dbReference type="CDD" id="cd00609">
    <property type="entry name" value="AAT_like"/>
    <property type="match status" value="1"/>
</dbReference>
<dbReference type="Proteomes" id="UP000614216">
    <property type="component" value="Unassembled WGS sequence"/>
</dbReference>
<dbReference type="Gene3D" id="3.90.1150.10">
    <property type="entry name" value="Aspartate Aminotransferase, domain 1"/>
    <property type="match status" value="1"/>
</dbReference>
<reference evidence="14" key="1">
    <citation type="submission" date="2021-01" db="EMBL/GenBank/DDBJ databases">
        <title>Fulvivirga kasyanovii gen. nov., sp nov., a novel member of the phylum Bacteroidetes isolated from seawater in a mussel farm.</title>
        <authorList>
            <person name="Zhao L.-H."/>
            <person name="Wang Z.-J."/>
        </authorList>
    </citation>
    <scope>NUCLEOTIDE SEQUENCE</scope>
    <source>
        <strain evidence="14">29W222</strain>
    </source>
</reference>
<evidence type="ECO:0000256" key="6">
    <source>
        <dbReference type="ARBA" id="ARBA00022576"/>
    </source>
</evidence>
<dbReference type="InterPro" id="IPR015422">
    <property type="entry name" value="PyrdxlP-dep_Trfase_small"/>
</dbReference>
<dbReference type="GO" id="GO:0004400">
    <property type="term" value="F:histidinol-phosphate transaminase activity"/>
    <property type="evidence" value="ECO:0007669"/>
    <property type="project" value="UniProtKB-UniRule"/>
</dbReference>
<protein>
    <recommendedName>
        <fullName evidence="12">Histidinol-phosphate aminotransferase</fullName>
        <ecNumber evidence="12">2.6.1.9</ecNumber>
    </recommendedName>
    <alternativeName>
        <fullName evidence="12">Imidazole acetol-phosphate transaminase</fullName>
    </alternativeName>
</protein>
<dbReference type="InterPro" id="IPR001917">
    <property type="entry name" value="Aminotrans_II_pyridoxalP_BS"/>
</dbReference>
<proteinExistence type="inferred from homology"/>
<evidence type="ECO:0000256" key="8">
    <source>
        <dbReference type="ARBA" id="ARBA00022679"/>
    </source>
</evidence>
<dbReference type="PANTHER" id="PTHR42885:SF2">
    <property type="entry name" value="HISTIDINOL-PHOSPHATE AMINOTRANSFERASE"/>
    <property type="match status" value="1"/>
</dbReference>
<dbReference type="InterPro" id="IPR004839">
    <property type="entry name" value="Aminotransferase_I/II_large"/>
</dbReference>
<keyword evidence="6 12" id="KW-0032">Aminotransferase</keyword>
<sequence>MNIMNKVRPNILNLAPYSSARDEFEGNGEIFLDANENPNETGLNRYPDPYQLKLKEQIASLKKVDPNQIFLGNGSDEAIDLVMRIFCEPGKDNIVISNPSYGMYAVSAAINNVAVKKVALSENFGFTASGMLKKADSNTKMVFICSPNNPSGNTLNAYEISKVIENFDGIVVIDEAYIDFSEQSSFILQLDKYKNLIILQTFSKAWGLAGVRLGMAFSSPDIIKLMNKVKPPYNINILTQKEVLQALDNKKKVKEAISNILQEREFLISALSNLSIVNHIFPSDSNFLLIRFNDSQPIFKYLTEKRIIIRDRSKVKHGENCLRVTVGTPEENRNLIKALKEYQS</sequence>
<dbReference type="InterPro" id="IPR015421">
    <property type="entry name" value="PyrdxlP-dep_Trfase_major"/>
</dbReference>
<dbReference type="Gene3D" id="3.40.640.10">
    <property type="entry name" value="Type I PLP-dependent aspartate aminotransferase-like (Major domain)"/>
    <property type="match status" value="1"/>
</dbReference>
<dbReference type="PANTHER" id="PTHR42885">
    <property type="entry name" value="HISTIDINOL-PHOSPHATE AMINOTRANSFERASE-RELATED"/>
    <property type="match status" value="1"/>
</dbReference>
<organism evidence="14 15">
    <name type="scientific">Fulvivirga marina</name>
    <dbReference type="NCBI Taxonomy" id="2494733"/>
    <lineage>
        <taxon>Bacteria</taxon>
        <taxon>Pseudomonadati</taxon>
        <taxon>Bacteroidota</taxon>
        <taxon>Cytophagia</taxon>
        <taxon>Cytophagales</taxon>
        <taxon>Fulvivirgaceae</taxon>
        <taxon>Fulvivirga</taxon>
    </lineage>
</organism>
<dbReference type="GO" id="GO:0000105">
    <property type="term" value="P:L-histidine biosynthetic process"/>
    <property type="evidence" value="ECO:0007669"/>
    <property type="project" value="UniProtKB-UniRule"/>
</dbReference>
<comment type="catalytic activity">
    <reaction evidence="11 12">
        <text>L-histidinol phosphate + 2-oxoglutarate = 3-(imidazol-4-yl)-2-oxopropyl phosphate + L-glutamate</text>
        <dbReference type="Rhea" id="RHEA:23744"/>
        <dbReference type="ChEBI" id="CHEBI:16810"/>
        <dbReference type="ChEBI" id="CHEBI:29985"/>
        <dbReference type="ChEBI" id="CHEBI:57766"/>
        <dbReference type="ChEBI" id="CHEBI:57980"/>
        <dbReference type="EC" id="2.6.1.9"/>
    </reaction>
</comment>
<comment type="cofactor">
    <cofactor evidence="1 12">
        <name>pyridoxal 5'-phosphate</name>
        <dbReference type="ChEBI" id="CHEBI:597326"/>
    </cofactor>
</comment>
<keyword evidence="9 12" id="KW-0663">Pyridoxal phosphate</keyword>
<gene>
    <name evidence="12 14" type="primary">hisC</name>
    <name evidence="14" type="ORF">JMN32_24290</name>
</gene>
<keyword evidence="8 12" id="KW-0808">Transferase</keyword>
<dbReference type="EMBL" id="JAEUGD010000066">
    <property type="protein sequence ID" value="MBL6449454.1"/>
    <property type="molecule type" value="Genomic_DNA"/>
</dbReference>
<keyword evidence="10 12" id="KW-0368">Histidine biosynthesis</keyword>
<evidence type="ECO:0000256" key="2">
    <source>
        <dbReference type="ARBA" id="ARBA00005011"/>
    </source>
</evidence>
<name>A0A937G0A9_9BACT</name>
<accession>A0A937G0A9</accession>
<evidence type="ECO:0000256" key="10">
    <source>
        <dbReference type="ARBA" id="ARBA00023102"/>
    </source>
</evidence>
<keyword evidence="15" id="KW-1185">Reference proteome</keyword>
<dbReference type="SUPFAM" id="SSF53383">
    <property type="entry name" value="PLP-dependent transferases"/>
    <property type="match status" value="1"/>
</dbReference>
<dbReference type="EC" id="2.6.1.9" evidence="12"/>
<comment type="similarity">
    <text evidence="4 12">Belongs to the class-II pyridoxal-phosphate-dependent aminotransferase family. Histidinol-phosphate aminotransferase subfamily.</text>
</comment>
<evidence type="ECO:0000256" key="1">
    <source>
        <dbReference type="ARBA" id="ARBA00001933"/>
    </source>
</evidence>
<evidence type="ECO:0000256" key="12">
    <source>
        <dbReference type="HAMAP-Rule" id="MF_01023"/>
    </source>
</evidence>
<dbReference type="PROSITE" id="PS00599">
    <property type="entry name" value="AA_TRANSFER_CLASS_2"/>
    <property type="match status" value="1"/>
</dbReference>
<dbReference type="Pfam" id="PF00155">
    <property type="entry name" value="Aminotran_1_2"/>
    <property type="match status" value="1"/>
</dbReference>
<evidence type="ECO:0000256" key="4">
    <source>
        <dbReference type="ARBA" id="ARBA00007970"/>
    </source>
</evidence>